<evidence type="ECO:0000256" key="3">
    <source>
        <dbReference type="SAM" id="Phobius"/>
    </source>
</evidence>
<keyword evidence="3" id="KW-1133">Transmembrane helix</keyword>
<dbReference type="Pfam" id="PF01066">
    <property type="entry name" value="CDP-OH_P_transf"/>
    <property type="match status" value="1"/>
</dbReference>
<evidence type="ECO:0000313" key="5">
    <source>
        <dbReference type="EMBL" id="MBB2985462.1"/>
    </source>
</evidence>
<comment type="similarity">
    <text evidence="2">Belongs to the CDP-alcohol phosphatidyltransferase class-I family.</text>
</comment>
<proteinExistence type="inferred from homology"/>
<gene>
    <name evidence="5" type="ORF">FHW14_000602</name>
</gene>
<feature type="transmembrane region" description="Helical" evidence="3">
    <location>
        <begin position="509"/>
        <end position="532"/>
    </location>
</feature>
<keyword evidence="3" id="KW-0812">Transmembrane</keyword>
<dbReference type="InterPro" id="IPR000462">
    <property type="entry name" value="CDP-OH_P_trans"/>
</dbReference>
<organism evidence="5 6">
    <name type="scientific">Terracoccus luteus</name>
    <dbReference type="NCBI Taxonomy" id="53356"/>
    <lineage>
        <taxon>Bacteria</taxon>
        <taxon>Bacillati</taxon>
        <taxon>Actinomycetota</taxon>
        <taxon>Actinomycetes</taxon>
        <taxon>Micrococcales</taxon>
        <taxon>Intrasporangiaceae</taxon>
        <taxon>Terracoccus</taxon>
    </lineage>
</organism>
<name>A0A839PXE3_9MICO</name>
<feature type="domain" description="DUF5941" evidence="4">
    <location>
        <begin position="423"/>
        <end position="612"/>
    </location>
</feature>
<protein>
    <submittedName>
        <fullName evidence="5">Phosphatidylglycerophosphate synthase</fullName>
    </submittedName>
</protein>
<evidence type="ECO:0000256" key="2">
    <source>
        <dbReference type="RuleBase" id="RU003750"/>
    </source>
</evidence>
<evidence type="ECO:0000313" key="6">
    <source>
        <dbReference type="Proteomes" id="UP000590811"/>
    </source>
</evidence>
<dbReference type="RefSeq" id="WP_184507843.1">
    <property type="nucleotide sequence ID" value="NZ_JACHVT010000001.1"/>
</dbReference>
<sequence length="627" mass="65160">MTSALERLADAADETSDSPLLVGAADLEVGPVALLDVVDGPRDVTGAVTLEPGEVATDDGRAVLTPVRVSRTGRIESSASRVHSVSDPTAFGVGLVRVAAGDRPRAAALWRTAARQLPSDGVGDATTVDLALLALVRGGLPVAALPLGLYSVSRSGVPVATASGSGWEQRLRSSSRGDDGAFSKAVVRPVSRRLTAVGLRHDWRPNAVTAVSLSVGLAAAALVLVDSWWCFALAAVLLQLSLVVDCVDGEIARFTRSYSPLGAWLDGVSDRVKEFAVIATVTTVAVRHGHDLWWLAIALVTVLTIRQVEDYAYHARLRAGAARAGARMPITDPGDGGAADRPHTVPRPATGRARWTRTVKQVLHVPIAERYLIMSVGLLTGSPTLLLVVLAVAVAVALAWTHVGRTVRALRGRDGFDPARPDPALVGLTDLGPVAHRLADTVRAPVAAAWAAVALSAVAALAVGWGGSVASGGVGGSAGGTSTALAVVAVVVAGMLLGPGCAAAARSRLGWLLPGAIAAGEGAVVLAVTAGLPPWQQWAGYAWIGAVAWHLYDTTYRIRSTGRGPAPWVARLTLGAEGRTLLVVAWWALGLHPVTLFVVGAPLLLVCWVAESRYSWRPTARRQRDSH</sequence>
<keyword evidence="1 2" id="KW-0808">Transferase</keyword>
<evidence type="ECO:0000256" key="1">
    <source>
        <dbReference type="ARBA" id="ARBA00022679"/>
    </source>
</evidence>
<dbReference type="Pfam" id="PF19365">
    <property type="entry name" value="DUF5941"/>
    <property type="match status" value="1"/>
</dbReference>
<feature type="transmembrane region" description="Helical" evidence="3">
    <location>
        <begin position="478"/>
        <end position="497"/>
    </location>
</feature>
<dbReference type="PROSITE" id="PS00379">
    <property type="entry name" value="CDP_ALCOHOL_P_TRANSF"/>
    <property type="match status" value="1"/>
</dbReference>
<feature type="transmembrane region" description="Helical" evidence="3">
    <location>
        <begin position="594"/>
        <end position="614"/>
    </location>
</feature>
<feature type="transmembrane region" description="Helical" evidence="3">
    <location>
        <begin position="385"/>
        <end position="403"/>
    </location>
</feature>
<dbReference type="InterPro" id="IPR048254">
    <property type="entry name" value="CDP_ALCOHOL_P_TRANSF_CS"/>
</dbReference>
<feature type="transmembrane region" description="Helical" evidence="3">
    <location>
        <begin position="446"/>
        <end position="466"/>
    </location>
</feature>
<dbReference type="InterPro" id="IPR043130">
    <property type="entry name" value="CDP-OH_PTrfase_TM_dom"/>
</dbReference>
<reference evidence="5 6" key="1">
    <citation type="submission" date="2020-08" db="EMBL/GenBank/DDBJ databases">
        <title>Genomic Encyclopedia of Type Strains, Phase IV (KMG-V): Genome sequencing to study the core and pangenomes of soil and plant-associated prokaryotes.</title>
        <authorList>
            <person name="Whitman W."/>
        </authorList>
    </citation>
    <scope>NUCLEOTIDE SEQUENCE [LARGE SCALE GENOMIC DNA]</scope>
    <source>
        <strain evidence="5 6">B3ACCR2</strain>
    </source>
</reference>
<dbReference type="Gene3D" id="1.20.120.1760">
    <property type="match status" value="1"/>
</dbReference>
<dbReference type="Proteomes" id="UP000590811">
    <property type="component" value="Unassembled WGS sequence"/>
</dbReference>
<dbReference type="EMBL" id="JACHVT010000001">
    <property type="protein sequence ID" value="MBB2985462.1"/>
    <property type="molecule type" value="Genomic_DNA"/>
</dbReference>
<evidence type="ECO:0000259" key="4">
    <source>
        <dbReference type="Pfam" id="PF19365"/>
    </source>
</evidence>
<dbReference type="GO" id="GO:0016780">
    <property type="term" value="F:phosphotransferase activity, for other substituted phosphate groups"/>
    <property type="evidence" value="ECO:0007669"/>
    <property type="project" value="InterPro"/>
</dbReference>
<dbReference type="GO" id="GO:0008654">
    <property type="term" value="P:phospholipid biosynthetic process"/>
    <property type="evidence" value="ECO:0007669"/>
    <property type="project" value="InterPro"/>
</dbReference>
<dbReference type="AlphaFoldDB" id="A0A839PXE3"/>
<comment type="caution">
    <text evidence="5">The sequence shown here is derived from an EMBL/GenBank/DDBJ whole genome shotgun (WGS) entry which is preliminary data.</text>
</comment>
<dbReference type="GO" id="GO:0016020">
    <property type="term" value="C:membrane"/>
    <property type="evidence" value="ECO:0007669"/>
    <property type="project" value="InterPro"/>
</dbReference>
<keyword evidence="3" id="KW-0472">Membrane</keyword>
<accession>A0A839PXE3</accession>
<dbReference type="InterPro" id="IPR045985">
    <property type="entry name" value="DUF5941"/>
</dbReference>